<dbReference type="GO" id="GO:0005524">
    <property type="term" value="F:ATP binding"/>
    <property type="evidence" value="ECO:0007669"/>
    <property type="project" value="UniProtKB-KW"/>
</dbReference>
<keyword evidence="2" id="KW-0067">ATP-binding</keyword>
<dbReference type="AlphaFoldDB" id="I4CDG8"/>
<dbReference type="Gene3D" id="3.40.50.300">
    <property type="entry name" value="P-loop containing nucleotide triphosphate hydrolases"/>
    <property type="match status" value="1"/>
</dbReference>
<dbReference type="InterPro" id="IPR002586">
    <property type="entry name" value="CobQ/CobB/MinD/ParA_Nub-bd_dom"/>
</dbReference>
<accession>I4CDG8</accession>
<organism evidence="4 5">
    <name type="scientific">Desulfomonile tiedjei (strain ATCC 49306 / DSM 6799 / DCB-1)</name>
    <dbReference type="NCBI Taxonomy" id="706587"/>
    <lineage>
        <taxon>Bacteria</taxon>
        <taxon>Pseudomonadati</taxon>
        <taxon>Thermodesulfobacteriota</taxon>
        <taxon>Desulfomonilia</taxon>
        <taxon>Desulfomonilales</taxon>
        <taxon>Desulfomonilaceae</taxon>
        <taxon>Desulfomonile</taxon>
    </lineage>
</organism>
<proteinExistence type="predicted"/>
<dbReference type="STRING" id="706587.Desti_4997"/>
<dbReference type="KEGG" id="dti:Desti_4997"/>
<dbReference type="GO" id="GO:0051782">
    <property type="term" value="P:negative regulation of cell division"/>
    <property type="evidence" value="ECO:0007669"/>
    <property type="project" value="TreeGrafter"/>
</dbReference>
<evidence type="ECO:0000313" key="4">
    <source>
        <dbReference type="EMBL" id="AFM27609.1"/>
    </source>
</evidence>
<keyword evidence="5" id="KW-1185">Reference proteome</keyword>
<dbReference type="InterPro" id="IPR050625">
    <property type="entry name" value="ParA/MinD_ATPase"/>
</dbReference>
<dbReference type="HOGENOM" id="CLU_014171_0_0_7"/>
<keyword evidence="1" id="KW-0547">Nucleotide-binding</keyword>
<name>I4CDG8_DESTA</name>
<dbReference type="GO" id="GO:0009898">
    <property type="term" value="C:cytoplasmic side of plasma membrane"/>
    <property type="evidence" value="ECO:0007669"/>
    <property type="project" value="TreeGrafter"/>
</dbReference>
<dbReference type="InterPro" id="IPR027417">
    <property type="entry name" value="P-loop_NTPase"/>
</dbReference>
<feature type="domain" description="CobQ/CobB/MinD/ParA nucleotide binding" evidence="3">
    <location>
        <begin position="138"/>
        <end position="368"/>
    </location>
</feature>
<dbReference type="GO" id="GO:0016887">
    <property type="term" value="F:ATP hydrolysis activity"/>
    <property type="evidence" value="ECO:0007669"/>
    <property type="project" value="TreeGrafter"/>
</dbReference>
<dbReference type="RefSeq" id="WP_014812714.1">
    <property type="nucleotide sequence ID" value="NC_018025.1"/>
</dbReference>
<dbReference type="GO" id="GO:0005829">
    <property type="term" value="C:cytosol"/>
    <property type="evidence" value="ECO:0007669"/>
    <property type="project" value="TreeGrafter"/>
</dbReference>
<reference evidence="5" key="1">
    <citation type="submission" date="2012-06" db="EMBL/GenBank/DDBJ databases">
        <title>Complete sequence of chromosome of Desulfomonile tiedjei DSM 6799.</title>
        <authorList>
            <person name="Lucas S."/>
            <person name="Copeland A."/>
            <person name="Lapidus A."/>
            <person name="Glavina del Rio T."/>
            <person name="Dalin E."/>
            <person name="Tice H."/>
            <person name="Bruce D."/>
            <person name="Goodwin L."/>
            <person name="Pitluck S."/>
            <person name="Peters L."/>
            <person name="Ovchinnikova G."/>
            <person name="Zeytun A."/>
            <person name="Lu M."/>
            <person name="Kyrpides N."/>
            <person name="Mavromatis K."/>
            <person name="Ivanova N."/>
            <person name="Brettin T."/>
            <person name="Detter J.C."/>
            <person name="Han C."/>
            <person name="Larimer F."/>
            <person name="Land M."/>
            <person name="Hauser L."/>
            <person name="Markowitz V."/>
            <person name="Cheng J.-F."/>
            <person name="Hugenholtz P."/>
            <person name="Woyke T."/>
            <person name="Wu D."/>
            <person name="Spring S."/>
            <person name="Schroeder M."/>
            <person name="Brambilla E."/>
            <person name="Klenk H.-P."/>
            <person name="Eisen J.A."/>
        </authorList>
    </citation>
    <scope>NUCLEOTIDE SEQUENCE [LARGE SCALE GENOMIC DNA]</scope>
    <source>
        <strain evidence="5">ATCC 49306 / DSM 6799 / DCB-1</strain>
    </source>
</reference>
<dbReference type="Pfam" id="PF01656">
    <property type="entry name" value="CbiA"/>
    <property type="match status" value="1"/>
</dbReference>
<dbReference type="NCBIfam" id="NF047398">
    <property type="entry name" value="AAA_KGGVGR"/>
    <property type="match status" value="1"/>
</dbReference>
<dbReference type="EMBL" id="CP003360">
    <property type="protein sequence ID" value="AFM27609.1"/>
    <property type="molecule type" value="Genomic_DNA"/>
</dbReference>
<evidence type="ECO:0000259" key="3">
    <source>
        <dbReference type="Pfam" id="PF01656"/>
    </source>
</evidence>
<dbReference type="OrthoDB" id="580767at2"/>
<dbReference type="SUPFAM" id="SSF52540">
    <property type="entry name" value="P-loop containing nucleoside triphosphate hydrolases"/>
    <property type="match status" value="1"/>
</dbReference>
<evidence type="ECO:0000313" key="5">
    <source>
        <dbReference type="Proteomes" id="UP000006055"/>
    </source>
</evidence>
<evidence type="ECO:0000256" key="1">
    <source>
        <dbReference type="ARBA" id="ARBA00022741"/>
    </source>
</evidence>
<protein>
    <submittedName>
        <fullName evidence="4">ATPase involved in chromosome partitioning</fullName>
    </submittedName>
</protein>
<gene>
    <name evidence="4" type="ordered locus">Desti_4997</name>
</gene>
<dbReference type="PANTHER" id="PTHR43384">
    <property type="entry name" value="SEPTUM SITE-DETERMINING PROTEIN MIND HOMOLOG, CHLOROPLASTIC-RELATED"/>
    <property type="match status" value="1"/>
</dbReference>
<sequence>MLPPDIMLFTWVDVEDLFLRLQQEGNWPNWLRWVRVYWDGLTLGVSPNLGEQAVQWLSEIFESRLRESEGDRFIILENFAANERLLQVYIEISEEQSDNPRLEPTLTRPTTIWPMSKEARESTPLEISSGSELPSIVAFHSFKGGVGRTIHAIAFCEAFVEETGKKVLLVDADLEAPGISWMFEKRMPEIPVSFSDLLSLAHSDIDSSFGQAIEICAHRLQDTLERGIYVLPAFRSPEQVSSLEIRPEHLLKSSEDPYALTMLLAHLGKKLSVDVVVADLRAGFSELSAGLILDPRVFRVLVTTLSSQSVQGTCRLIELLARRTPSAREDWPIPALIISQYPDEYNMSEFALSAQDRLQEALEQLKGSEPEANSDTLIPEIVESRFDPSLLILKKDWEDILKQVRNSQLTRNIRSLIEWVGIVRPKEGGDLITPLTELPKKRADLRIVSADLEYAEKAKSEEFLTTGALSRLAADYRVRVPISVIVGAKGAGKTFTFLQLIRLKHWVTFCQRVHETADVQAQFFPFLASRNLEDSVQEMVARTAREVSTEMNFAESMNSTDIRERIEDWLKSPMTEGEWRRHWIDLLAWAVGFQRLKENAGEEFINKLKSLNKKLIILVDGLEELFLEISDNHEQQNALRALLQQVPEWLQQQAGRPLGILLFVRRDLVLYSIKQNAAQFLSRYESYALRWSQEEALRLVVWIAQTSGIDLGMPPDRVQDASEEELTEKLVPIWGTKLGKNESKEARTAAWVKYALSDLKLQIQARDVVRFLKLAADGSVTDKFWSDRILAPPAIRKALRECSIGKIQEVSQENYPLRDVFEKLRKTETASRQIPFNADEFNLTTKDLKILEENGALLQDGEDCYMPEIFRQGLGFTLKHGKRPRVLALAKRASLRE</sequence>
<dbReference type="PANTHER" id="PTHR43384:SF6">
    <property type="entry name" value="SEPTUM SITE-DETERMINING PROTEIN MIND HOMOLOG, CHLOROPLASTIC"/>
    <property type="match status" value="1"/>
</dbReference>
<evidence type="ECO:0000256" key="2">
    <source>
        <dbReference type="ARBA" id="ARBA00022840"/>
    </source>
</evidence>
<dbReference type="PATRIC" id="fig|706587.4.peg.5656"/>
<dbReference type="eggNOG" id="COG0455">
    <property type="taxonomic scope" value="Bacteria"/>
</dbReference>
<dbReference type="Proteomes" id="UP000006055">
    <property type="component" value="Chromosome"/>
</dbReference>